<dbReference type="OrthoDB" id="10459068at2759"/>
<feature type="signal peptide" evidence="1">
    <location>
        <begin position="1"/>
        <end position="18"/>
    </location>
</feature>
<dbReference type="EMBL" id="MTYJ01000001">
    <property type="protein sequence ID" value="OQV25930.1"/>
    <property type="molecule type" value="Genomic_DNA"/>
</dbReference>
<evidence type="ECO:0008006" key="4">
    <source>
        <dbReference type="Google" id="ProtNLM"/>
    </source>
</evidence>
<sequence length="167" mass="17367">MKFLLSFILLGVFLLCRGLPLDNTVADSEANSEAEESLSEDGEGNREKRSIFPYVLGETILDIQCRRGSLTVCAPDGPSGCPVGYSSQTNVGVCGFATLNHYLNTSNIAGTCCYKTAGTAVGTVTTTTTGRSVLLPQIVAYPVYAQYPYAVASNTAAGSSAGSSSGK</sequence>
<keyword evidence="3" id="KW-1185">Reference proteome</keyword>
<dbReference type="Proteomes" id="UP000192578">
    <property type="component" value="Unassembled WGS sequence"/>
</dbReference>
<evidence type="ECO:0000313" key="3">
    <source>
        <dbReference type="Proteomes" id="UP000192578"/>
    </source>
</evidence>
<reference evidence="3" key="1">
    <citation type="submission" date="2017-01" db="EMBL/GenBank/DDBJ databases">
        <title>Comparative genomics of anhydrobiosis in the tardigrade Hypsibius dujardini.</title>
        <authorList>
            <person name="Yoshida Y."/>
            <person name="Koutsovoulos G."/>
            <person name="Laetsch D."/>
            <person name="Stevens L."/>
            <person name="Kumar S."/>
            <person name="Horikawa D."/>
            <person name="Ishino K."/>
            <person name="Komine S."/>
            <person name="Tomita M."/>
            <person name="Blaxter M."/>
            <person name="Arakawa K."/>
        </authorList>
    </citation>
    <scope>NUCLEOTIDE SEQUENCE [LARGE SCALE GENOMIC DNA]</scope>
    <source>
        <strain evidence="3">Z151</strain>
    </source>
</reference>
<dbReference type="AlphaFoldDB" id="A0A1W0XEL7"/>
<comment type="caution">
    <text evidence="2">The sequence shown here is derived from an EMBL/GenBank/DDBJ whole genome shotgun (WGS) entry which is preliminary data.</text>
</comment>
<protein>
    <recommendedName>
        <fullName evidence="4">Single domain-containing protein</fullName>
    </recommendedName>
</protein>
<keyword evidence="1" id="KW-0732">Signal</keyword>
<name>A0A1W0XEL7_HYPEX</name>
<evidence type="ECO:0000256" key="1">
    <source>
        <dbReference type="SAM" id="SignalP"/>
    </source>
</evidence>
<proteinExistence type="predicted"/>
<organism evidence="2 3">
    <name type="scientific">Hypsibius exemplaris</name>
    <name type="common">Freshwater tardigrade</name>
    <dbReference type="NCBI Taxonomy" id="2072580"/>
    <lineage>
        <taxon>Eukaryota</taxon>
        <taxon>Metazoa</taxon>
        <taxon>Ecdysozoa</taxon>
        <taxon>Tardigrada</taxon>
        <taxon>Eutardigrada</taxon>
        <taxon>Parachela</taxon>
        <taxon>Hypsibioidea</taxon>
        <taxon>Hypsibiidae</taxon>
        <taxon>Hypsibius</taxon>
    </lineage>
</organism>
<evidence type="ECO:0000313" key="2">
    <source>
        <dbReference type="EMBL" id="OQV25930.1"/>
    </source>
</evidence>
<gene>
    <name evidence="2" type="ORF">BV898_00072</name>
</gene>
<accession>A0A1W0XEL7</accession>
<feature type="chain" id="PRO_5013320439" description="Single domain-containing protein" evidence="1">
    <location>
        <begin position="19"/>
        <end position="167"/>
    </location>
</feature>